<organism evidence="3">
    <name type="scientific">hydrocarbon metagenome</name>
    <dbReference type="NCBI Taxonomy" id="938273"/>
    <lineage>
        <taxon>unclassified sequences</taxon>
        <taxon>metagenomes</taxon>
        <taxon>ecological metagenomes</taxon>
    </lineage>
</organism>
<dbReference type="Pfam" id="PF14559">
    <property type="entry name" value="TPR_19"/>
    <property type="match status" value="1"/>
</dbReference>
<dbReference type="Gene3D" id="1.25.40.10">
    <property type="entry name" value="Tetratricopeptide repeat domain"/>
    <property type="match status" value="2"/>
</dbReference>
<reference evidence="3" key="1">
    <citation type="journal article" date="2015" name="Proc. Natl. Acad. Sci. U.S.A.">
        <title>Networks of energetic and metabolic interactions define dynamics in microbial communities.</title>
        <authorList>
            <person name="Embree M."/>
            <person name="Liu J.K."/>
            <person name="Al-Bassam M.M."/>
            <person name="Zengler K."/>
        </authorList>
    </citation>
    <scope>NUCLEOTIDE SEQUENCE</scope>
</reference>
<evidence type="ECO:0000313" key="3">
    <source>
        <dbReference type="EMBL" id="KUG17979.1"/>
    </source>
</evidence>
<dbReference type="InterPro" id="IPR019734">
    <property type="entry name" value="TPR_rpt"/>
</dbReference>
<dbReference type="InterPro" id="IPR011990">
    <property type="entry name" value="TPR-like_helical_dom_sf"/>
</dbReference>
<comment type="caution">
    <text evidence="3">The sequence shown here is derived from an EMBL/GenBank/DDBJ whole genome shotgun (WGS) entry which is preliminary data.</text>
</comment>
<sequence>MDPFEQALKFIQAGRLDEARIYFEELLKQDPENENILYNLGMLYTELGSPNSAVPLLKKCIEILPGNANAHVALGFAYMSLGDLNNAKECTLEALKIAPDNPFALKNLGEISGKERDYQSAFYYLKKSYEINHQDPQTVYGLAFAYKSLNDLENAKKYFKDLLDMPALETLKELAREGLGEIAFKTLKSSGPSMDVVFYMISALKMLKDKPHEKVQDISFEIALLGRQGLEINDPTKKFSLNTLPGEFTALQLVSIMYVGFQQIDPSLDLGMDFTDEYNLALNMVESGISQ</sequence>
<dbReference type="EMBL" id="LNQE01001408">
    <property type="protein sequence ID" value="KUG17979.1"/>
    <property type="molecule type" value="Genomic_DNA"/>
</dbReference>
<dbReference type="AlphaFoldDB" id="A0A0W8FAT8"/>
<dbReference type="SMART" id="SM00028">
    <property type="entry name" value="TPR"/>
    <property type="match status" value="5"/>
</dbReference>
<dbReference type="PROSITE" id="PS50005">
    <property type="entry name" value="TPR"/>
    <property type="match status" value="2"/>
</dbReference>
<keyword evidence="2" id="KW-0802">TPR repeat</keyword>
<keyword evidence="1" id="KW-0677">Repeat</keyword>
<protein>
    <submittedName>
        <fullName evidence="3">Tpr domain protein</fullName>
    </submittedName>
</protein>
<dbReference type="SUPFAM" id="SSF48452">
    <property type="entry name" value="TPR-like"/>
    <property type="match status" value="1"/>
</dbReference>
<name>A0A0W8FAT8_9ZZZZ</name>
<gene>
    <name evidence="3" type="ORF">ASZ90_012331</name>
</gene>
<evidence type="ECO:0000256" key="2">
    <source>
        <dbReference type="ARBA" id="ARBA00022803"/>
    </source>
</evidence>
<dbReference type="InterPro" id="IPR051685">
    <property type="entry name" value="Ycf3/AcsC/BcsC/TPR_MFPF"/>
</dbReference>
<dbReference type="PANTHER" id="PTHR44943">
    <property type="entry name" value="CELLULOSE SYNTHASE OPERON PROTEIN C"/>
    <property type="match status" value="1"/>
</dbReference>
<evidence type="ECO:0000256" key="1">
    <source>
        <dbReference type="ARBA" id="ARBA00022737"/>
    </source>
</evidence>
<dbReference type="Pfam" id="PF13181">
    <property type="entry name" value="TPR_8"/>
    <property type="match status" value="2"/>
</dbReference>
<proteinExistence type="predicted"/>
<dbReference type="PANTHER" id="PTHR44943:SF8">
    <property type="entry name" value="TPR REPEAT-CONTAINING PROTEIN MJ0263"/>
    <property type="match status" value="1"/>
</dbReference>
<accession>A0A0W8FAT8</accession>